<sequence length="290" mass="32901">MKSMTGFGRATTGAADWDASIDISSVNRKGLEISCALPRDWQGAELQISRKVKEFFTRGKVYVGVKFNIKKTSQSAIFDIESLKSAMQKIKSGCEALGVEFKPTIETLLEVSRELQEESAPSDWKEYWDKIEPSLTEALNSINSMRETEGESLKADFESRLNLLKNFVSQIRENSKNTVLLYRDALLARLKTLGLELDLTDERVLKEISIFADKCDICEEITRLESHISQFFTCLSSSENNGRKMDFICQEMGREINTIASKANNLALSKIAIEFKNELERIREQVQNVE</sequence>
<comment type="caution">
    <text evidence="8">The sequence shown here is derived from an EMBL/GenBank/DDBJ whole genome shotgun (WGS) entry which is preliminary data.</text>
</comment>
<dbReference type="InterPro" id="IPR005229">
    <property type="entry name" value="YicC/YloC-like"/>
</dbReference>
<dbReference type="PANTHER" id="PTHR30636:SF3">
    <property type="entry name" value="UPF0701 PROTEIN YICC"/>
    <property type="match status" value="1"/>
</dbReference>
<evidence type="ECO:0000313" key="9">
    <source>
        <dbReference type="Proteomes" id="UP001275932"/>
    </source>
</evidence>
<evidence type="ECO:0000256" key="4">
    <source>
        <dbReference type="ARBA" id="ARBA00022801"/>
    </source>
</evidence>
<evidence type="ECO:0000256" key="1">
    <source>
        <dbReference type="ARBA" id="ARBA00001968"/>
    </source>
</evidence>
<comment type="similarity">
    <text evidence="5">Belongs to the YicC/YloC family.</text>
</comment>
<protein>
    <submittedName>
        <fullName evidence="8">YicC family protein</fullName>
    </submittedName>
</protein>
<proteinExistence type="inferred from homology"/>
<evidence type="ECO:0000256" key="2">
    <source>
        <dbReference type="ARBA" id="ARBA00022722"/>
    </source>
</evidence>
<comment type="cofactor">
    <cofactor evidence="1">
        <name>a divalent metal cation</name>
        <dbReference type="ChEBI" id="CHEBI:60240"/>
    </cofactor>
</comment>
<name>A0ABU4WJA4_9BACT</name>
<gene>
    <name evidence="8" type="ORF">MOX91_05715</name>
</gene>
<reference evidence="8 9" key="1">
    <citation type="submission" date="2022-03" db="EMBL/GenBank/DDBJ databases">
        <title>Novel taxa within the pig intestine.</title>
        <authorList>
            <person name="Wylensek D."/>
            <person name="Bishof K."/>
            <person name="Afrizal A."/>
            <person name="Clavel T."/>
        </authorList>
    </citation>
    <scope>NUCLEOTIDE SEQUENCE [LARGE SCALE GENOMIC DNA]</scope>
    <source>
        <strain evidence="8 9">CLA-KB-P66</strain>
    </source>
</reference>
<dbReference type="InterPro" id="IPR013527">
    <property type="entry name" value="YicC-like_N"/>
</dbReference>
<evidence type="ECO:0000256" key="3">
    <source>
        <dbReference type="ARBA" id="ARBA00022759"/>
    </source>
</evidence>
<dbReference type="Pfam" id="PF03755">
    <property type="entry name" value="YicC-like_N"/>
    <property type="match status" value="1"/>
</dbReference>
<evidence type="ECO:0000259" key="7">
    <source>
        <dbReference type="Pfam" id="PF08340"/>
    </source>
</evidence>
<organism evidence="8 9">
    <name type="scientific">Intestinicryptomonas porci</name>
    <dbReference type="NCBI Taxonomy" id="2926320"/>
    <lineage>
        <taxon>Bacteria</taxon>
        <taxon>Pseudomonadati</taxon>
        <taxon>Verrucomicrobiota</taxon>
        <taxon>Opitutia</taxon>
        <taxon>Opitutales</taxon>
        <taxon>Intestinicryptomonaceae</taxon>
        <taxon>Intestinicryptomonas</taxon>
    </lineage>
</organism>
<dbReference type="PANTHER" id="PTHR30636">
    <property type="entry name" value="UPF0701 PROTEIN YICC"/>
    <property type="match status" value="1"/>
</dbReference>
<evidence type="ECO:0000313" key="8">
    <source>
        <dbReference type="EMBL" id="MDX8415675.1"/>
    </source>
</evidence>
<keyword evidence="4" id="KW-0378">Hydrolase</keyword>
<dbReference type="Pfam" id="PF08340">
    <property type="entry name" value="YicC-like_C"/>
    <property type="match status" value="1"/>
</dbReference>
<dbReference type="NCBIfam" id="TIGR00255">
    <property type="entry name" value="YicC/YloC family endoribonuclease"/>
    <property type="match status" value="1"/>
</dbReference>
<keyword evidence="9" id="KW-1185">Reference proteome</keyword>
<dbReference type="EMBL" id="JALBUT010000005">
    <property type="protein sequence ID" value="MDX8415675.1"/>
    <property type="molecule type" value="Genomic_DNA"/>
</dbReference>
<feature type="domain" description="Endoribonuclease YicC-like N-terminal" evidence="6">
    <location>
        <begin position="1"/>
        <end position="154"/>
    </location>
</feature>
<keyword evidence="2" id="KW-0540">Nuclease</keyword>
<feature type="domain" description="Endoribonuclease YicC-like C-terminal" evidence="7">
    <location>
        <begin position="171"/>
        <end position="290"/>
    </location>
</feature>
<accession>A0ABU4WJA4</accession>
<evidence type="ECO:0000259" key="6">
    <source>
        <dbReference type="Pfam" id="PF03755"/>
    </source>
</evidence>
<keyword evidence="3" id="KW-0255">Endonuclease</keyword>
<evidence type="ECO:0000256" key="5">
    <source>
        <dbReference type="ARBA" id="ARBA00035648"/>
    </source>
</evidence>
<dbReference type="Proteomes" id="UP001275932">
    <property type="component" value="Unassembled WGS sequence"/>
</dbReference>
<dbReference type="InterPro" id="IPR013551">
    <property type="entry name" value="YicC-like_C"/>
</dbReference>